<sequence length="51" mass="6327">MGVFNRAKALWVVLCSLFLYIYYIEYFSEHTENTRVELCEKYHYLTKKSYY</sequence>
<keyword evidence="1" id="KW-0812">Transmembrane</keyword>
<feature type="transmembrane region" description="Helical" evidence="1">
    <location>
        <begin position="7"/>
        <end position="24"/>
    </location>
</feature>
<evidence type="ECO:0000256" key="1">
    <source>
        <dbReference type="SAM" id="Phobius"/>
    </source>
</evidence>
<protein>
    <submittedName>
        <fullName evidence="2">Uncharacterized protein</fullName>
    </submittedName>
</protein>
<evidence type="ECO:0000313" key="2">
    <source>
        <dbReference type="EMBL" id="DAE26633.1"/>
    </source>
</evidence>
<keyword evidence="1" id="KW-0472">Membrane</keyword>
<accession>A0A8S5R6B6</accession>
<name>A0A8S5R6B6_9CAUD</name>
<proteinExistence type="predicted"/>
<dbReference type="EMBL" id="BK015821">
    <property type="protein sequence ID" value="DAE26633.1"/>
    <property type="molecule type" value="Genomic_DNA"/>
</dbReference>
<reference evidence="2" key="1">
    <citation type="journal article" date="2021" name="Proc. Natl. Acad. Sci. U.S.A.">
        <title>A Catalog of Tens of Thousands of Viruses from Human Metagenomes Reveals Hidden Associations with Chronic Diseases.</title>
        <authorList>
            <person name="Tisza M.J."/>
            <person name="Buck C.B."/>
        </authorList>
    </citation>
    <scope>NUCLEOTIDE SEQUENCE</scope>
    <source>
        <strain evidence="2">CtaCq7</strain>
    </source>
</reference>
<keyword evidence="1" id="KW-1133">Transmembrane helix</keyword>
<organism evidence="2">
    <name type="scientific">Ackermannviridae sp. ctaCq7</name>
    <dbReference type="NCBI Taxonomy" id="2827294"/>
    <lineage>
        <taxon>Viruses</taxon>
        <taxon>Duplodnaviria</taxon>
        <taxon>Heunggongvirae</taxon>
        <taxon>Uroviricota</taxon>
        <taxon>Caudoviricetes</taxon>
        <taxon>Pantevenvirales</taxon>
        <taxon>Ackermannviridae</taxon>
    </lineage>
</organism>